<feature type="compositionally biased region" description="Polar residues" evidence="1">
    <location>
        <begin position="1113"/>
        <end position="1131"/>
    </location>
</feature>
<accession>A0A3Q3EDS3</accession>
<evidence type="ECO:0000313" key="5">
    <source>
        <dbReference type="Ensembl" id="ENSLBEP00000005606.1"/>
    </source>
</evidence>
<dbReference type="InterPro" id="IPR053919">
    <property type="entry name" value="Treslin_N"/>
</dbReference>
<feature type="region of interest" description="Disordered" evidence="1">
    <location>
        <begin position="761"/>
        <end position="850"/>
    </location>
</feature>
<dbReference type="InterPro" id="IPR032746">
    <property type="entry name" value="Treslin_M"/>
</dbReference>
<reference evidence="5" key="1">
    <citation type="submission" date="2025-08" db="UniProtKB">
        <authorList>
            <consortium name="Ensembl"/>
        </authorList>
    </citation>
    <scope>IDENTIFICATION</scope>
</reference>
<evidence type="ECO:0008006" key="7">
    <source>
        <dbReference type="Google" id="ProtNLM"/>
    </source>
</evidence>
<dbReference type="GO" id="GO:0010212">
    <property type="term" value="P:response to ionizing radiation"/>
    <property type="evidence" value="ECO:0007669"/>
    <property type="project" value="InterPro"/>
</dbReference>
<dbReference type="GO" id="GO:0030174">
    <property type="term" value="P:regulation of DNA-templated DNA replication initiation"/>
    <property type="evidence" value="ECO:0007669"/>
    <property type="project" value="TreeGrafter"/>
</dbReference>
<dbReference type="PANTHER" id="PTHR21556">
    <property type="entry name" value="TRESLIN"/>
    <property type="match status" value="1"/>
</dbReference>
<dbReference type="InParanoid" id="A0A3Q3EDS3"/>
<feature type="region of interest" description="Disordered" evidence="1">
    <location>
        <begin position="1185"/>
        <end position="1345"/>
    </location>
</feature>
<dbReference type="GO" id="GO:0006260">
    <property type="term" value="P:DNA replication"/>
    <property type="evidence" value="ECO:0007669"/>
    <property type="project" value="InterPro"/>
</dbReference>
<dbReference type="GO" id="GO:0007095">
    <property type="term" value="P:mitotic G2 DNA damage checkpoint signaling"/>
    <property type="evidence" value="ECO:0007669"/>
    <property type="project" value="TreeGrafter"/>
</dbReference>
<feature type="compositionally biased region" description="Basic and acidic residues" evidence="1">
    <location>
        <begin position="586"/>
        <end position="604"/>
    </location>
</feature>
<feature type="compositionally biased region" description="Low complexity" evidence="1">
    <location>
        <begin position="1318"/>
        <end position="1339"/>
    </location>
</feature>
<feature type="compositionally biased region" description="Basic residues" evidence="1">
    <location>
        <begin position="790"/>
        <end position="803"/>
    </location>
</feature>
<feature type="compositionally biased region" description="Basic and acidic residues" evidence="1">
    <location>
        <begin position="1410"/>
        <end position="1419"/>
    </location>
</feature>
<organism evidence="5 6">
    <name type="scientific">Labrus bergylta</name>
    <name type="common">ballan wrasse</name>
    <dbReference type="NCBI Taxonomy" id="56723"/>
    <lineage>
        <taxon>Eukaryota</taxon>
        <taxon>Metazoa</taxon>
        <taxon>Chordata</taxon>
        <taxon>Craniata</taxon>
        <taxon>Vertebrata</taxon>
        <taxon>Euteleostomi</taxon>
        <taxon>Actinopterygii</taxon>
        <taxon>Neopterygii</taxon>
        <taxon>Teleostei</taxon>
        <taxon>Neoteleostei</taxon>
        <taxon>Acanthomorphata</taxon>
        <taxon>Eupercaria</taxon>
        <taxon>Labriformes</taxon>
        <taxon>Labridae</taxon>
        <taxon>Labrus</taxon>
    </lineage>
</organism>
<sequence length="1681" mass="184967">MALMLHNLVFVIDVDYGHHNSGDQLDVRNHLLKRGILQILLHFSCKYGLDKVRWGYKFFQSRAGRNARLISRGSDFKELRHKSFEDFEIEFESKFDLKDKQCLSQQRQKSSQSASVQNALKETLLDFQWDRPDITSPTKLSLRPRKSSRAGKSSVSQEDDVSNNGNNMVFIVSECPRSRTQLVDYLSLGQHDLNTDVTEHIISKGLHDMLVQKQAMLHWIDSSSHVQDHLGFDKLSEVLAQAGGRVIPVVALLNLCGSQKSNSTFRSDTFTFKSSFGYLLSSERLYRLTFPVVGGVLQWEQGDVSQSCGIMLEPVSCRQRLLPETVQVCLKGVLQGWDASSLALTSTESWVLQCSGSSDHEAAALQHLLMELSSCGLHVLSEVNDGSLVCSAVLSPLSHSTALLTVIQSGFTQHEQFPTAENISPAIDETSAELPEVVSSVLGVVYDIMEEDNTSKHHQVPEWAQQEVNHCPLTTGVLESWFPQSDQAGVSSHLMESMRLLHAVPEQKEEEESVLQQELVSGLAELYQTSRGTGGKRGKKRGTQRTPVKQKMKTMSRSLQMLNVARLNVKAQKNQAESEPPGPEGRGAERQGKRRSSDRNKSEGAKTISSEAELLSHLKSSYERTVAERDMSLLTGVQQLLFAVKTFLGIKTSQSVQQHLLKTSKSIRQEYGSAGDVDSKPLKHYTVVILALAQVVSIKNSNVLILYCSNLNVFLLCCGRFLTAIPRVLADIYHSLGNQLPEALVAVLPADFFSDESVAKDSVSPSASSPALSSVASDGRDRLQDLRNRSASKRRSGMLTRHRSMTESSQSLRQIEMPKKNTRASKSKTFVAPEKPVAEPQPPKQQETQEVTKVRRNLFNQEVVSPSKKAKLPRSQSVSAVEGLKRKRSQESDERHKLLTKTVCETPHHKQVSNRLLYRQKMGRRSVPTEDCIVEESPVKPAEDLRRSPRIKKFARRNSNTFYSSSQPRSRNLDRALSVSQLTLSDSKTSGLKVKSVRSPMRLLFGAAVSPSRSSDLLRATRSTRSRLFTDSSVFEVRSPKTPPTSRLCVSSVVESPAAGSSGMSLRGSPFRSPARKTLVVETPTKQSPMRSPLKGILRTPVKALVDSGLQMLSSPMSRTPKKSVTWSPSPQKRRLAVKGSLFKVPESPHFASRTSPRLMNTAKFSSPVRSTYTKRDIFKTPEKTQVSLERVSQNENVAVSPQEKHQRLSERLQNMKTPESATLLKVPPPPSQSPTLLDHYRSPKPNTRSQAKTPSPTSQRITRSGQTPVKSSNIASPCKLLSTPPGGAAVSEGSETSEKSPVKSQMRKRSSQVVHAESSQASETESSSHSDSQQPESSCFNSVSTDDESLDIVDAAVVKTQFSGGLKMNISFSRKPSKSGEDFLEGAVSPKQCLLNQGTPSRSYGFRQTPDRQQREAAARLGYGNDSPRFSTPRAPAKGHRKVAGTPNPLTYQVEMEMQTSGIPKLKFKRTDSMNAGDTASNACPQPGAWSPLVVLKPCQLESPLALFSKHRDPGCVSPSICSHVTPAKSTPGKGGSVQTYICQSYTPTHHPAGTVSPVAFSEIIPLTPSPQSVGKMTPDNLNSWPRRKRAQVGVVGGKDRCLKGEPLLAELLEEAELGVSRLQDIEDTDEPSTSKLISYSKARKPVTASGILALTHSPLLFKGKAGSASKRTPIFKGKM</sequence>
<reference evidence="5" key="2">
    <citation type="submission" date="2025-09" db="UniProtKB">
        <authorList>
            <consortium name="Ensembl"/>
        </authorList>
    </citation>
    <scope>IDENTIFICATION</scope>
</reference>
<feature type="domain" description="Treslin STD" evidence="4">
    <location>
        <begin position="613"/>
        <end position="680"/>
    </location>
</feature>
<feature type="compositionally biased region" description="Polar residues" evidence="1">
    <location>
        <begin position="1245"/>
        <end position="1276"/>
    </location>
</feature>
<feature type="compositionally biased region" description="Polar residues" evidence="1">
    <location>
        <begin position="1212"/>
        <end position="1221"/>
    </location>
</feature>
<proteinExistence type="predicted"/>
<feature type="compositionally biased region" description="Basic and acidic residues" evidence="1">
    <location>
        <begin position="778"/>
        <end position="788"/>
    </location>
</feature>
<feature type="region of interest" description="Disordered" evidence="1">
    <location>
        <begin position="1395"/>
        <end position="1448"/>
    </location>
</feature>
<dbReference type="GO" id="GO:0005634">
    <property type="term" value="C:nucleus"/>
    <property type="evidence" value="ECO:0007669"/>
    <property type="project" value="InterPro"/>
</dbReference>
<feature type="domain" description="Treslin N-terminal" evidence="3">
    <location>
        <begin position="27"/>
        <end position="197"/>
    </location>
</feature>
<dbReference type="GeneTree" id="ENSGT00390000005222"/>
<dbReference type="GO" id="GO:0003682">
    <property type="term" value="F:chromatin binding"/>
    <property type="evidence" value="ECO:0007669"/>
    <property type="project" value="TreeGrafter"/>
</dbReference>
<evidence type="ECO:0000256" key="1">
    <source>
        <dbReference type="SAM" id="MobiDB-lite"/>
    </source>
</evidence>
<dbReference type="InterPro" id="IPR053920">
    <property type="entry name" value="Treslin_STD"/>
</dbReference>
<dbReference type="PANTHER" id="PTHR21556:SF2">
    <property type="entry name" value="TRESLIN"/>
    <property type="match status" value="1"/>
</dbReference>
<dbReference type="GO" id="GO:0033314">
    <property type="term" value="P:mitotic DNA replication checkpoint signaling"/>
    <property type="evidence" value="ECO:0007669"/>
    <property type="project" value="InterPro"/>
</dbReference>
<evidence type="ECO:0000259" key="3">
    <source>
        <dbReference type="Pfam" id="PF21854"/>
    </source>
</evidence>
<dbReference type="STRING" id="56723.ENSLBEP00000005606"/>
<feature type="region of interest" description="Disordered" evidence="1">
    <location>
        <begin position="526"/>
        <end position="557"/>
    </location>
</feature>
<dbReference type="Ensembl" id="ENSLBET00000005898.1">
    <property type="protein sequence ID" value="ENSLBEP00000005606.1"/>
    <property type="gene ID" value="ENSLBEG00000004279.1"/>
</dbReference>
<dbReference type="Pfam" id="PF21854">
    <property type="entry name" value="Treslin_N"/>
    <property type="match status" value="1"/>
</dbReference>
<dbReference type="Pfam" id="PF15292">
    <property type="entry name" value="Treslin_M"/>
    <property type="match status" value="1"/>
</dbReference>
<feature type="compositionally biased region" description="Low complexity" evidence="1">
    <location>
        <begin position="761"/>
        <end position="777"/>
    </location>
</feature>
<protein>
    <recommendedName>
        <fullName evidence="7">Treslin N-terminal domain-containing protein</fullName>
    </recommendedName>
</protein>
<dbReference type="Pfam" id="PF21855">
    <property type="entry name" value="Treslin_STD"/>
    <property type="match status" value="1"/>
</dbReference>
<dbReference type="Proteomes" id="UP000261660">
    <property type="component" value="Unplaced"/>
</dbReference>
<dbReference type="InterPro" id="IPR026153">
    <property type="entry name" value="Treslin"/>
</dbReference>
<feature type="region of interest" description="Disordered" evidence="1">
    <location>
        <begin position="1113"/>
        <end position="1132"/>
    </location>
</feature>
<evidence type="ECO:0000259" key="2">
    <source>
        <dbReference type="Pfam" id="PF15292"/>
    </source>
</evidence>
<feature type="domain" description="Treslin M" evidence="2">
    <location>
        <begin position="269"/>
        <end position="407"/>
    </location>
</feature>
<feature type="region of interest" description="Disordered" evidence="1">
    <location>
        <begin position="570"/>
        <end position="610"/>
    </location>
</feature>
<name>A0A3Q3EDS3_9LABR</name>
<feature type="region of interest" description="Disordered" evidence="1">
    <location>
        <begin position="136"/>
        <end position="161"/>
    </location>
</feature>
<feature type="compositionally biased region" description="Polar residues" evidence="1">
    <location>
        <begin position="150"/>
        <end position="161"/>
    </location>
</feature>
<keyword evidence="6" id="KW-1185">Reference proteome</keyword>
<evidence type="ECO:0000259" key="4">
    <source>
        <dbReference type="Pfam" id="PF21855"/>
    </source>
</evidence>
<feature type="compositionally biased region" description="Basic residues" evidence="1">
    <location>
        <begin position="534"/>
        <end position="554"/>
    </location>
</feature>
<dbReference type="FunCoup" id="A0A3Q3EDS3">
    <property type="interactions" value="1439"/>
</dbReference>
<feature type="region of interest" description="Disordered" evidence="1">
    <location>
        <begin position="865"/>
        <end position="895"/>
    </location>
</feature>
<feature type="compositionally biased region" description="Polar residues" evidence="1">
    <location>
        <begin position="1185"/>
        <end position="1200"/>
    </location>
</feature>
<evidence type="ECO:0000313" key="6">
    <source>
        <dbReference type="Proteomes" id="UP000261660"/>
    </source>
</evidence>